<evidence type="ECO:0000313" key="3">
    <source>
        <dbReference type="Proteomes" id="UP000198558"/>
    </source>
</evidence>
<protein>
    <recommendedName>
        <fullName evidence="4">LPXTG-motif cell wall anchor domain-containing protein</fullName>
    </recommendedName>
</protein>
<dbReference type="EMBL" id="FOIN01000003">
    <property type="protein sequence ID" value="SET19237.1"/>
    <property type="molecule type" value="Genomic_DNA"/>
</dbReference>
<sequence>MKKLISSLLIVCLLVITTITPTWAVGYLNDNEKELLVALKSTVKVDGATLCLQAADINTAENYMMQDGFDLTTEQKNIIINNIEATKAYLQANHIKDFSSITRKQAYDILVFLQAAANAIGLTVKLNAADRTISFYDGDKLVYVTTQVIKRTGYDITQTVVIGASLVVVLLGAGYYAKKKHLFAK</sequence>
<keyword evidence="1" id="KW-1133">Transmembrane helix</keyword>
<keyword evidence="1" id="KW-0812">Transmembrane</keyword>
<evidence type="ECO:0008006" key="4">
    <source>
        <dbReference type="Google" id="ProtNLM"/>
    </source>
</evidence>
<dbReference type="RefSeq" id="WP_092352128.1">
    <property type="nucleotide sequence ID" value="NZ_FOIN01000003.1"/>
</dbReference>
<organism evidence="2 3">
    <name type="scientific">Thomasclavelia cocleata</name>
    <dbReference type="NCBI Taxonomy" id="69824"/>
    <lineage>
        <taxon>Bacteria</taxon>
        <taxon>Bacillati</taxon>
        <taxon>Bacillota</taxon>
        <taxon>Erysipelotrichia</taxon>
        <taxon>Erysipelotrichales</taxon>
        <taxon>Coprobacillaceae</taxon>
        <taxon>Thomasclavelia</taxon>
    </lineage>
</organism>
<accession>A0A1I0CI16</accession>
<feature type="transmembrane region" description="Helical" evidence="1">
    <location>
        <begin position="156"/>
        <end position="177"/>
    </location>
</feature>
<dbReference type="Proteomes" id="UP000198558">
    <property type="component" value="Unassembled WGS sequence"/>
</dbReference>
<keyword evidence="3" id="KW-1185">Reference proteome</keyword>
<evidence type="ECO:0000313" key="2">
    <source>
        <dbReference type="EMBL" id="SET19237.1"/>
    </source>
</evidence>
<evidence type="ECO:0000256" key="1">
    <source>
        <dbReference type="SAM" id="Phobius"/>
    </source>
</evidence>
<keyword evidence="1" id="KW-0472">Membrane</keyword>
<dbReference type="GeneID" id="78287520"/>
<dbReference type="OrthoDB" id="1653156at2"/>
<dbReference type="AlphaFoldDB" id="A0A1I0CI16"/>
<name>A0A1I0CI16_9FIRM</name>
<gene>
    <name evidence="2" type="ORF">SAMN04489758_10364</name>
</gene>
<reference evidence="3" key="1">
    <citation type="submission" date="2016-10" db="EMBL/GenBank/DDBJ databases">
        <authorList>
            <person name="Varghese N."/>
            <person name="Submissions S."/>
        </authorList>
    </citation>
    <scope>NUCLEOTIDE SEQUENCE [LARGE SCALE GENOMIC DNA]</scope>
    <source>
        <strain evidence="3">DSM 1551</strain>
    </source>
</reference>
<proteinExistence type="predicted"/>